<protein>
    <recommendedName>
        <fullName evidence="3">BNR repeat-containing family member</fullName>
    </recommendedName>
</protein>
<dbReference type="EMBL" id="JABBHF010000005">
    <property type="protein sequence ID" value="NMH87980.1"/>
    <property type="molecule type" value="Genomic_DNA"/>
</dbReference>
<sequence>MKHNRVFILLWACILLCACKSSKKLKEQPSEHLSGTISNVTNNGAWCWFSDPRAIYTHDKDPGVLTGWVTTNGSIVTAKINSNGDIKEQILSRKLDKDDHANPSFVEFENGDNMVFFTKHFDNFVRYHFSVDSEDDLFGAPILFDPFDAEELKKFPLKRTTYANPYVLEEESGKLFCFGRWTGFKPNFMTSTDNGKTFSKSKVLITNYPFDEENRPYVKYYSDGKSKIHILFTDGHPRNEPTNSVYYAYYEKGAFWRVDGSKICTIDALPFEPKDASVVYQADKEKGKSWIYDMASDEKGYPVILYTRYPNDKHHVYHYTRYDGSKWIDTRICDSGKWFPQTLKKKIEEEPNYSGGMTINPLNTNIIYTSEKIKDVFEIVKYRLDTNGNIVDRSPITINSKKDNVRPFIPRNMKKGDEEVVLWMENKKYIHYTDYKTAIKMYKK</sequence>
<dbReference type="PROSITE" id="PS51257">
    <property type="entry name" value="PROKAR_LIPOPROTEIN"/>
    <property type="match status" value="1"/>
</dbReference>
<reference evidence="1 2" key="1">
    <citation type="submission" date="2020-04" db="EMBL/GenBank/DDBJ databases">
        <title>A Flavivirga sp. nov.</title>
        <authorList>
            <person name="Sun X."/>
        </authorList>
    </citation>
    <scope>NUCLEOTIDE SEQUENCE [LARGE SCALE GENOMIC DNA]</scope>
    <source>
        <strain evidence="1 2">Y03</strain>
    </source>
</reference>
<gene>
    <name evidence="1" type="ORF">HHX25_10710</name>
</gene>
<name>A0ABX1RY97_9FLAO</name>
<evidence type="ECO:0000313" key="2">
    <source>
        <dbReference type="Proteomes" id="UP000746690"/>
    </source>
</evidence>
<accession>A0ABX1RY97</accession>
<dbReference type="RefSeq" id="WP_169672999.1">
    <property type="nucleotide sequence ID" value="NZ_JABBHF010000005.1"/>
</dbReference>
<proteinExistence type="predicted"/>
<dbReference type="SUPFAM" id="SSF50939">
    <property type="entry name" value="Sialidases"/>
    <property type="match status" value="1"/>
</dbReference>
<evidence type="ECO:0000313" key="1">
    <source>
        <dbReference type="EMBL" id="NMH87980.1"/>
    </source>
</evidence>
<dbReference type="Pfam" id="PF15892">
    <property type="entry name" value="BNR_4"/>
    <property type="match status" value="1"/>
</dbReference>
<keyword evidence="2" id="KW-1185">Reference proteome</keyword>
<organism evidence="1 2">
    <name type="scientific">Flavivirga algicola</name>
    <dbReference type="NCBI Taxonomy" id="2729136"/>
    <lineage>
        <taxon>Bacteria</taxon>
        <taxon>Pseudomonadati</taxon>
        <taxon>Bacteroidota</taxon>
        <taxon>Flavobacteriia</taxon>
        <taxon>Flavobacteriales</taxon>
        <taxon>Flavobacteriaceae</taxon>
        <taxon>Flavivirga</taxon>
    </lineage>
</organism>
<comment type="caution">
    <text evidence="1">The sequence shown here is derived from an EMBL/GenBank/DDBJ whole genome shotgun (WGS) entry which is preliminary data.</text>
</comment>
<evidence type="ECO:0008006" key="3">
    <source>
        <dbReference type="Google" id="ProtNLM"/>
    </source>
</evidence>
<dbReference type="InterPro" id="IPR036278">
    <property type="entry name" value="Sialidase_sf"/>
</dbReference>
<dbReference type="Proteomes" id="UP000746690">
    <property type="component" value="Unassembled WGS sequence"/>
</dbReference>